<keyword evidence="3" id="KW-1185">Reference proteome</keyword>
<protein>
    <submittedName>
        <fullName evidence="2">Extracellular solute-binding protein</fullName>
    </submittedName>
</protein>
<evidence type="ECO:0000313" key="3">
    <source>
        <dbReference type="Proteomes" id="UP000318878"/>
    </source>
</evidence>
<dbReference type="AlphaFoldDB" id="A0A5C5UT98"/>
<accession>A0A5C5UT98</accession>
<dbReference type="Proteomes" id="UP000318878">
    <property type="component" value="Unassembled WGS sequence"/>
</dbReference>
<sequence>MKSLVALPLLVVIFQTVGCQPSPQSTSEFDARKELVVAISPDIPPYVLDGATTGLEVELMQLALSQYELSFVQLPYGELETAVPNNKADVSVGVREANGGEFDSIDFIGFSNVAIAKKTADAKIEKVADLGGHPMLTWQKADQELGDKFQAMFGPGGPNRANYQEIADQRQQVEEFWKSDDAVIVIDENIFNHFSQDLGHSLTDMQVFKIFPDVTNFKVAFANESLCAEFNDRIHELCQTGQYAKLLKKYAVELPATPCD</sequence>
<evidence type="ECO:0000259" key="1">
    <source>
        <dbReference type="Pfam" id="PF00497"/>
    </source>
</evidence>
<dbReference type="OrthoDB" id="245568at2"/>
<dbReference type="Gene3D" id="3.40.190.10">
    <property type="entry name" value="Periplasmic binding protein-like II"/>
    <property type="match status" value="2"/>
</dbReference>
<dbReference type="InterPro" id="IPR001638">
    <property type="entry name" value="Solute-binding_3/MltF_N"/>
</dbReference>
<gene>
    <name evidence="2" type="ORF">Enr8_49420</name>
</gene>
<dbReference type="RefSeq" id="WP_146436784.1">
    <property type="nucleotide sequence ID" value="NZ_SJPF01000008.1"/>
</dbReference>
<name>A0A5C5UT98_9BACT</name>
<dbReference type="Pfam" id="PF00497">
    <property type="entry name" value="SBP_bac_3"/>
    <property type="match status" value="1"/>
</dbReference>
<dbReference type="SUPFAM" id="SSF53850">
    <property type="entry name" value="Periplasmic binding protein-like II"/>
    <property type="match status" value="1"/>
</dbReference>
<organism evidence="2 3">
    <name type="scientific">Blastopirellula retiformator</name>
    <dbReference type="NCBI Taxonomy" id="2527970"/>
    <lineage>
        <taxon>Bacteria</taxon>
        <taxon>Pseudomonadati</taxon>
        <taxon>Planctomycetota</taxon>
        <taxon>Planctomycetia</taxon>
        <taxon>Pirellulales</taxon>
        <taxon>Pirellulaceae</taxon>
        <taxon>Blastopirellula</taxon>
    </lineage>
</organism>
<evidence type="ECO:0000313" key="2">
    <source>
        <dbReference type="EMBL" id="TWT29426.1"/>
    </source>
</evidence>
<comment type="caution">
    <text evidence="2">The sequence shown here is derived from an EMBL/GenBank/DDBJ whole genome shotgun (WGS) entry which is preliminary data.</text>
</comment>
<feature type="domain" description="Solute-binding protein family 3/N-terminal" evidence="1">
    <location>
        <begin position="35"/>
        <end position="251"/>
    </location>
</feature>
<reference evidence="2 3" key="1">
    <citation type="submission" date="2019-02" db="EMBL/GenBank/DDBJ databases">
        <title>Deep-cultivation of Planctomycetes and their phenomic and genomic characterization uncovers novel biology.</title>
        <authorList>
            <person name="Wiegand S."/>
            <person name="Jogler M."/>
            <person name="Boedeker C."/>
            <person name="Pinto D."/>
            <person name="Vollmers J."/>
            <person name="Rivas-Marin E."/>
            <person name="Kohn T."/>
            <person name="Peeters S.H."/>
            <person name="Heuer A."/>
            <person name="Rast P."/>
            <person name="Oberbeckmann S."/>
            <person name="Bunk B."/>
            <person name="Jeske O."/>
            <person name="Meyerdierks A."/>
            <person name="Storesund J.E."/>
            <person name="Kallscheuer N."/>
            <person name="Luecker S."/>
            <person name="Lage O.M."/>
            <person name="Pohl T."/>
            <person name="Merkel B.J."/>
            <person name="Hornburger P."/>
            <person name="Mueller R.-W."/>
            <person name="Bruemmer F."/>
            <person name="Labrenz M."/>
            <person name="Spormann A.M."/>
            <person name="Op Den Camp H."/>
            <person name="Overmann J."/>
            <person name="Amann R."/>
            <person name="Jetten M.S.M."/>
            <person name="Mascher T."/>
            <person name="Medema M.H."/>
            <person name="Devos D.P."/>
            <person name="Kaster A.-K."/>
            <person name="Ovreas L."/>
            <person name="Rohde M."/>
            <person name="Galperin M.Y."/>
            <person name="Jogler C."/>
        </authorList>
    </citation>
    <scope>NUCLEOTIDE SEQUENCE [LARGE SCALE GENOMIC DNA]</scope>
    <source>
        <strain evidence="2 3">Enr8</strain>
    </source>
</reference>
<proteinExistence type="predicted"/>
<dbReference type="EMBL" id="SJPF01000008">
    <property type="protein sequence ID" value="TWT29426.1"/>
    <property type="molecule type" value="Genomic_DNA"/>
</dbReference>